<dbReference type="GO" id="GO:0000981">
    <property type="term" value="F:DNA-binding transcription factor activity, RNA polymerase II-specific"/>
    <property type="evidence" value="ECO:0007669"/>
    <property type="project" value="InterPro"/>
</dbReference>
<dbReference type="EMBL" id="JAGPUO010000013">
    <property type="protein sequence ID" value="KAG5659007.1"/>
    <property type="molecule type" value="Genomic_DNA"/>
</dbReference>
<dbReference type="CDD" id="cd00067">
    <property type="entry name" value="GAL4"/>
    <property type="match status" value="1"/>
</dbReference>
<dbReference type="PANTHER" id="PTHR38111">
    <property type="entry name" value="ZN(2)-C6 FUNGAL-TYPE DOMAIN-CONTAINING PROTEIN-RELATED"/>
    <property type="match status" value="1"/>
</dbReference>
<dbReference type="Pfam" id="PF11951">
    <property type="entry name" value="Fungal_trans_2"/>
    <property type="match status" value="1"/>
</dbReference>
<accession>A0A9P7H633</accession>
<proteinExistence type="predicted"/>
<evidence type="ECO:0000313" key="4">
    <source>
        <dbReference type="EMBL" id="KAG5659007.1"/>
    </source>
</evidence>
<dbReference type="InterPro" id="IPR001138">
    <property type="entry name" value="Zn2Cys6_DnaBD"/>
</dbReference>
<comment type="caution">
    <text evidence="4">The sequence shown here is derived from an EMBL/GenBank/DDBJ whole genome shotgun (WGS) entry which is preliminary data.</text>
</comment>
<keyword evidence="1" id="KW-0539">Nucleus</keyword>
<dbReference type="AlphaFoldDB" id="A0A9P7H633"/>
<protein>
    <recommendedName>
        <fullName evidence="3">Zn(2)-C6 fungal-type domain-containing protein</fullName>
    </recommendedName>
</protein>
<evidence type="ECO:0000256" key="2">
    <source>
        <dbReference type="SAM" id="MobiDB-lite"/>
    </source>
</evidence>
<feature type="compositionally biased region" description="Low complexity" evidence="2">
    <location>
        <begin position="62"/>
        <end position="78"/>
    </location>
</feature>
<dbReference type="Pfam" id="PF00172">
    <property type="entry name" value="Zn_clus"/>
    <property type="match status" value="1"/>
</dbReference>
<feature type="domain" description="Zn(2)-C6 fungal-type" evidence="3">
    <location>
        <begin position="9"/>
        <end position="37"/>
    </location>
</feature>
<feature type="region of interest" description="Disordered" evidence="2">
    <location>
        <begin position="55"/>
        <end position="82"/>
    </location>
</feature>
<dbReference type="InterPro" id="IPR021858">
    <property type="entry name" value="Fun_TF"/>
</dbReference>
<dbReference type="PROSITE" id="PS50048">
    <property type="entry name" value="ZN2_CY6_FUNGAL_2"/>
    <property type="match status" value="1"/>
</dbReference>
<dbReference type="InterPro" id="IPR053178">
    <property type="entry name" value="Osmoadaptation_assoc"/>
</dbReference>
<sequence length="504" mass="55125">MVGIPRSKGCKLCRTRKVKCDGIKPSCGNCTRYGSPCPGYDRDIKFVTIKHSIRQRSRHSDTASASTISSSSSTAGSSNHESVGIASPISWSLVNTSPTLLRLELPRGPLILNMVESSAHYSKSTDVFTLLSWLNIDRLGKRALLDGAICSFALHLTGKTTSSPDLIAQSRTVYGLALNELQAALRHPAEWKASETLCAAILLCYYELFAGTAAPDTWLQHAKGIGTLIEQRGPEAHAEGWDAAMLLSCRAILIVGDIFWPGKDQLFLSRPAWKQVMSDGGRHLIYAADAPTSHIRVGDGFLSNLAQLSPVLHSGYLLREAHKAGISVESDKVSALSHHAAVNHARWTQWYDDFTALDFPPPIEVMSTDPETSLFQTVLVFQSPAAGSLLMGYWASMLVLEETLVQCGTPRVDSHSTTRYFVEQILRSLESVGQGTMGPYRVGFAVRIVYEFATGEEQRWIASMLDRFSEGYAAIDKKTYPEPKDDVIQPVQTSVQSGVIGYLG</sequence>
<name>A0A9P7H633_9HYPO</name>
<dbReference type="SUPFAM" id="SSF57701">
    <property type="entry name" value="Zn2/Cys6 DNA-binding domain"/>
    <property type="match status" value="1"/>
</dbReference>
<dbReference type="PANTHER" id="PTHR38111:SF5">
    <property type="entry name" value="TRANSCRIPTION FACTOR DOMAIN-CONTAINING PROTEIN"/>
    <property type="match status" value="1"/>
</dbReference>
<dbReference type="GO" id="GO:0008270">
    <property type="term" value="F:zinc ion binding"/>
    <property type="evidence" value="ECO:0007669"/>
    <property type="project" value="InterPro"/>
</dbReference>
<dbReference type="Gene3D" id="4.10.240.10">
    <property type="entry name" value="Zn(2)-C6 fungal-type DNA-binding domain"/>
    <property type="match status" value="1"/>
</dbReference>
<evidence type="ECO:0000313" key="5">
    <source>
        <dbReference type="Proteomes" id="UP000782241"/>
    </source>
</evidence>
<organism evidence="4 5">
    <name type="scientific">Fusarium avenaceum</name>
    <dbReference type="NCBI Taxonomy" id="40199"/>
    <lineage>
        <taxon>Eukaryota</taxon>
        <taxon>Fungi</taxon>
        <taxon>Dikarya</taxon>
        <taxon>Ascomycota</taxon>
        <taxon>Pezizomycotina</taxon>
        <taxon>Sordariomycetes</taxon>
        <taxon>Hypocreomycetidae</taxon>
        <taxon>Hypocreales</taxon>
        <taxon>Nectriaceae</taxon>
        <taxon>Fusarium</taxon>
        <taxon>Fusarium tricinctum species complex</taxon>
    </lineage>
</organism>
<dbReference type="Proteomes" id="UP000782241">
    <property type="component" value="Unassembled WGS sequence"/>
</dbReference>
<evidence type="ECO:0000256" key="1">
    <source>
        <dbReference type="ARBA" id="ARBA00023242"/>
    </source>
</evidence>
<evidence type="ECO:0000259" key="3">
    <source>
        <dbReference type="PROSITE" id="PS50048"/>
    </source>
</evidence>
<reference evidence="4" key="1">
    <citation type="submission" date="2021-04" db="EMBL/GenBank/DDBJ databases">
        <title>Draft genome of Fusarium avenaceum strain F156N33, isolated from an atmospheric sample in Virginia.</title>
        <authorList>
            <person name="Yang S."/>
            <person name="Vinatzer B.A."/>
            <person name="Coleman J."/>
        </authorList>
    </citation>
    <scope>NUCLEOTIDE SEQUENCE</scope>
    <source>
        <strain evidence="4">F156N33</strain>
    </source>
</reference>
<keyword evidence="5" id="KW-1185">Reference proteome</keyword>
<dbReference type="PROSITE" id="PS00463">
    <property type="entry name" value="ZN2_CY6_FUNGAL_1"/>
    <property type="match status" value="1"/>
</dbReference>
<gene>
    <name evidence="4" type="ORF">KAF25_007560</name>
</gene>
<dbReference type="InterPro" id="IPR036864">
    <property type="entry name" value="Zn2-C6_fun-type_DNA-bd_sf"/>
</dbReference>
<dbReference type="SMART" id="SM00066">
    <property type="entry name" value="GAL4"/>
    <property type="match status" value="1"/>
</dbReference>